<dbReference type="InterPro" id="IPR001258">
    <property type="entry name" value="NHL_repeat"/>
</dbReference>
<dbReference type="Pfam" id="PF01436">
    <property type="entry name" value="NHL"/>
    <property type="match status" value="1"/>
</dbReference>
<keyword evidence="1" id="KW-0677">Repeat</keyword>
<proteinExistence type="predicted"/>
<dbReference type="PANTHER" id="PTHR24104">
    <property type="entry name" value="E3 UBIQUITIN-PROTEIN LIGASE NHLRC1-RELATED"/>
    <property type="match status" value="1"/>
</dbReference>
<protein>
    <submittedName>
        <fullName evidence="3">E3 ubiquitin-protein ligase TRIM32-like</fullName>
    </submittedName>
</protein>
<evidence type="ECO:0000313" key="4">
    <source>
        <dbReference type="Proteomes" id="UP001178461"/>
    </source>
</evidence>
<organism evidence="3 4">
    <name type="scientific">Podarcis lilfordi</name>
    <name type="common">Lilford's wall lizard</name>
    <dbReference type="NCBI Taxonomy" id="74358"/>
    <lineage>
        <taxon>Eukaryota</taxon>
        <taxon>Metazoa</taxon>
        <taxon>Chordata</taxon>
        <taxon>Craniata</taxon>
        <taxon>Vertebrata</taxon>
        <taxon>Euteleostomi</taxon>
        <taxon>Lepidosauria</taxon>
        <taxon>Squamata</taxon>
        <taxon>Bifurcata</taxon>
        <taxon>Unidentata</taxon>
        <taxon>Episquamata</taxon>
        <taxon>Laterata</taxon>
        <taxon>Lacertibaenia</taxon>
        <taxon>Lacertidae</taxon>
        <taxon>Podarcis</taxon>
    </lineage>
</organism>
<dbReference type="Gene3D" id="2.40.10.500">
    <property type="match status" value="1"/>
</dbReference>
<dbReference type="InterPro" id="IPR011042">
    <property type="entry name" value="6-blade_b-propeller_TolB-like"/>
</dbReference>
<evidence type="ECO:0000256" key="2">
    <source>
        <dbReference type="PROSITE-ProRule" id="PRU00504"/>
    </source>
</evidence>
<evidence type="ECO:0000313" key="3">
    <source>
        <dbReference type="EMBL" id="CAI5796683.1"/>
    </source>
</evidence>
<dbReference type="EMBL" id="OX395142">
    <property type="protein sequence ID" value="CAI5796683.1"/>
    <property type="molecule type" value="Genomic_DNA"/>
</dbReference>
<dbReference type="Gene3D" id="2.120.10.30">
    <property type="entry name" value="TolB, C-terminal domain"/>
    <property type="match status" value="1"/>
</dbReference>
<keyword evidence="4" id="KW-1185">Reference proteome</keyword>
<reference evidence="3" key="1">
    <citation type="submission" date="2022-12" db="EMBL/GenBank/DDBJ databases">
        <authorList>
            <person name="Alioto T."/>
            <person name="Alioto T."/>
            <person name="Gomez Garrido J."/>
        </authorList>
    </citation>
    <scope>NUCLEOTIDE SEQUENCE</scope>
</reference>
<feature type="repeat" description="NHL" evidence="2">
    <location>
        <begin position="226"/>
        <end position="258"/>
    </location>
</feature>
<feature type="repeat" description="NHL" evidence="2">
    <location>
        <begin position="29"/>
        <end position="72"/>
    </location>
</feature>
<dbReference type="PROSITE" id="PS51125">
    <property type="entry name" value="NHL"/>
    <property type="match status" value="3"/>
</dbReference>
<dbReference type="GO" id="GO:0000209">
    <property type="term" value="P:protein polyubiquitination"/>
    <property type="evidence" value="ECO:0007669"/>
    <property type="project" value="TreeGrafter"/>
</dbReference>
<dbReference type="PANTHER" id="PTHR24104:SF54">
    <property type="entry name" value="E3 UBIQUITIN-PROTEIN LIGASE TRIM32-LIKE"/>
    <property type="match status" value="1"/>
</dbReference>
<dbReference type="GO" id="GO:0043161">
    <property type="term" value="P:proteasome-mediated ubiquitin-dependent protein catabolic process"/>
    <property type="evidence" value="ECO:0007669"/>
    <property type="project" value="TreeGrafter"/>
</dbReference>
<dbReference type="InterPro" id="IPR050952">
    <property type="entry name" value="TRIM-NHL_E3_ligases"/>
</dbReference>
<evidence type="ECO:0000256" key="1">
    <source>
        <dbReference type="ARBA" id="ARBA00022737"/>
    </source>
</evidence>
<dbReference type="AlphaFoldDB" id="A0AA35LIG2"/>
<feature type="repeat" description="NHL" evidence="2">
    <location>
        <begin position="270"/>
        <end position="300"/>
    </location>
</feature>
<dbReference type="Proteomes" id="UP001178461">
    <property type="component" value="Chromosome 17"/>
</dbReference>
<name>A0AA35LIG2_9SAUR</name>
<dbReference type="GO" id="GO:0061630">
    <property type="term" value="F:ubiquitin protein ligase activity"/>
    <property type="evidence" value="ECO:0007669"/>
    <property type="project" value="TreeGrafter"/>
</dbReference>
<dbReference type="SUPFAM" id="SSF101898">
    <property type="entry name" value="NHL repeat"/>
    <property type="match status" value="1"/>
</dbReference>
<gene>
    <name evidence="3" type="ORF">PODLI_1B007609</name>
</gene>
<accession>A0AA35LIG2</accession>
<sequence>MHKELEQVLRFNNKWKLSGIQKIHYNSLEKIVGGYGTIPGKLIWPNSLTTTPEGDLAVKDSGTGQIQIFSADGQVKQRFPYGFEPIKGLGDITCMKNGVLLVTNGTRIIQLFSKDGELIHELKSPKINWPYSYGIAVLKANKIAVTDWSDGGKINIIGVDWRMNAVLKTSSIEGFHRPVRVVANKNDEILVTEGQLFGRYQGCCIKVLDKGNKVKRTIGPRYGRVHTFENPSGICEDGHGNIFVSDEGENCIVMFNPDSSLSTVLVNEGLLGPSGLSMLDHGMIAVTDCYNHCVKIYRYK</sequence>